<sequence length="160" mass="18767">MERIFLTRTALHVRSIAIRSPEENHVPIRHWPQHFGEVMWPVQINYNGAAGGVLGRGLGGRRRIVCLYAENRRTRRRKRSSWKLDIFTRLGGNFNFVQIKNDEADKKHIHAEINLVIKYRVEELAILRKVNKGEEQQLLQHVQHDYLETGQKYVLTTSTM</sequence>
<proteinExistence type="predicted"/>
<gene>
    <name evidence="1" type="ORF">K469DRAFT_51141</name>
</gene>
<dbReference type="Proteomes" id="UP000800200">
    <property type="component" value="Unassembled WGS sequence"/>
</dbReference>
<reference evidence="1" key="1">
    <citation type="journal article" date="2020" name="Stud. Mycol.">
        <title>101 Dothideomycetes genomes: a test case for predicting lifestyles and emergence of pathogens.</title>
        <authorList>
            <person name="Haridas S."/>
            <person name="Albert R."/>
            <person name="Binder M."/>
            <person name="Bloem J."/>
            <person name="Labutti K."/>
            <person name="Salamov A."/>
            <person name="Andreopoulos B."/>
            <person name="Baker S."/>
            <person name="Barry K."/>
            <person name="Bills G."/>
            <person name="Bluhm B."/>
            <person name="Cannon C."/>
            <person name="Castanera R."/>
            <person name="Culley D."/>
            <person name="Daum C."/>
            <person name="Ezra D."/>
            <person name="Gonzalez J."/>
            <person name="Henrissat B."/>
            <person name="Kuo A."/>
            <person name="Liang C."/>
            <person name="Lipzen A."/>
            <person name="Lutzoni F."/>
            <person name="Magnuson J."/>
            <person name="Mondo S."/>
            <person name="Nolan M."/>
            <person name="Ohm R."/>
            <person name="Pangilinan J."/>
            <person name="Park H.-J."/>
            <person name="Ramirez L."/>
            <person name="Alfaro M."/>
            <person name="Sun H."/>
            <person name="Tritt A."/>
            <person name="Yoshinaga Y."/>
            <person name="Zwiers L.-H."/>
            <person name="Turgeon B."/>
            <person name="Goodwin S."/>
            <person name="Spatafora J."/>
            <person name="Crous P."/>
            <person name="Grigoriev I."/>
        </authorList>
    </citation>
    <scope>NUCLEOTIDE SEQUENCE</scope>
    <source>
        <strain evidence="1">CBS 207.26</strain>
    </source>
</reference>
<evidence type="ECO:0000313" key="2">
    <source>
        <dbReference type="Proteomes" id="UP000800200"/>
    </source>
</evidence>
<dbReference type="EMBL" id="ML994620">
    <property type="protein sequence ID" value="KAF2189973.1"/>
    <property type="molecule type" value="Genomic_DNA"/>
</dbReference>
<keyword evidence="2" id="KW-1185">Reference proteome</keyword>
<evidence type="ECO:0000313" key="1">
    <source>
        <dbReference type="EMBL" id="KAF2189973.1"/>
    </source>
</evidence>
<protein>
    <submittedName>
        <fullName evidence="1">Uncharacterized protein</fullName>
    </submittedName>
</protein>
<name>A0A6A6EFB5_9PEZI</name>
<accession>A0A6A6EFB5</accession>
<dbReference type="AlphaFoldDB" id="A0A6A6EFB5"/>
<organism evidence="1 2">
    <name type="scientific">Zopfia rhizophila CBS 207.26</name>
    <dbReference type="NCBI Taxonomy" id="1314779"/>
    <lineage>
        <taxon>Eukaryota</taxon>
        <taxon>Fungi</taxon>
        <taxon>Dikarya</taxon>
        <taxon>Ascomycota</taxon>
        <taxon>Pezizomycotina</taxon>
        <taxon>Dothideomycetes</taxon>
        <taxon>Dothideomycetes incertae sedis</taxon>
        <taxon>Zopfiaceae</taxon>
        <taxon>Zopfia</taxon>
    </lineage>
</organism>